<protein>
    <recommendedName>
        <fullName evidence="4">Glycerophosphoryl diester phosphodiesterase membrane domain-containing protein</fullName>
    </recommendedName>
</protein>
<name>A0ABY7PKK7_9BACT</name>
<dbReference type="EMBL" id="CP115396">
    <property type="protein sequence ID" value="WBO83080.1"/>
    <property type="molecule type" value="Genomic_DNA"/>
</dbReference>
<proteinExistence type="predicted"/>
<keyword evidence="1" id="KW-1133">Transmembrane helix</keyword>
<reference evidence="2 3" key="1">
    <citation type="journal article" date="2011" name="Int. J. Syst. Evol. Microbiol.">
        <title>Hymenobacter yonginensis sp. nov., isolated from a mesotrophic artificial lake.</title>
        <authorList>
            <person name="Joung Y."/>
            <person name="Cho S.H."/>
            <person name="Kim H."/>
            <person name="Kim S.B."/>
            <person name="Joh K."/>
        </authorList>
    </citation>
    <scope>NUCLEOTIDE SEQUENCE [LARGE SCALE GENOMIC DNA]</scope>
    <source>
        <strain evidence="2 3">KCTC 22745</strain>
    </source>
</reference>
<feature type="transmembrane region" description="Helical" evidence="1">
    <location>
        <begin position="259"/>
        <end position="285"/>
    </location>
</feature>
<feature type="transmembrane region" description="Helical" evidence="1">
    <location>
        <begin position="170"/>
        <end position="195"/>
    </location>
</feature>
<dbReference type="Proteomes" id="UP001211872">
    <property type="component" value="Chromosome"/>
</dbReference>
<keyword evidence="1" id="KW-0812">Transmembrane</keyword>
<evidence type="ECO:0000256" key="1">
    <source>
        <dbReference type="SAM" id="Phobius"/>
    </source>
</evidence>
<gene>
    <name evidence="2" type="ORF">O9Z63_11895</name>
</gene>
<feature type="transmembrane region" description="Helical" evidence="1">
    <location>
        <begin position="216"/>
        <end position="239"/>
    </location>
</feature>
<keyword evidence="3" id="KW-1185">Reference proteome</keyword>
<keyword evidence="1" id="KW-0472">Membrane</keyword>
<feature type="transmembrane region" description="Helical" evidence="1">
    <location>
        <begin position="38"/>
        <end position="62"/>
    </location>
</feature>
<evidence type="ECO:0000313" key="3">
    <source>
        <dbReference type="Proteomes" id="UP001211872"/>
    </source>
</evidence>
<accession>A0ABY7PKK7</accession>
<evidence type="ECO:0008006" key="4">
    <source>
        <dbReference type="Google" id="ProtNLM"/>
    </source>
</evidence>
<feature type="transmembrane region" description="Helical" evidence="1">
    <location>
        <begin position="82"/>
        <end position="104"/>
    </location>
</feature>
<organism evidence="2 3">
    <name type="scientific">Hymenobacter yonginensis</name>
    <dbReference type="NCBI Taxonomy" id="748197"/>
    <lineage>
        <taxon>Bacteria</taxon>
        <taxon>Pseudomonadati</taxon>
        <taxon>Bacteroidota</taxon>
        <taxon>Cytophagia</taxon>
        <taxon>Cytophagales</taxon>
        <taxon>Hymenobacteraceae</taxon>
        <taxon>Hymenobacter</taxon>
    </lineage>
</organism>
<sequence length="327" mass="36000">MQAKFTREADFRQERDFGAKIGATFEFLGAHWRPLGKCLLYFVLPVSLVMGIGLGLIMNNMFNLMGKVQSNPQAMRDPSDMFGASYFSGMGLVMIGSLLSFVAVMSTVYSYVRLLLTTEPQAPPTPAQVWHLMKQRIGRILLSFALFMGLYLAFIGVFVGLIAVLQKMSFVLMLVLFPALLYVGVPLMLYFPVLLLEEGGVLAALRRCFVLARGKWWSTLGLVVVAAMIQGMLTILFALPQYAVMFGKLLKVPVLGSDVVGMAAQCVYVAGAMLTYPVLLLALAFQYFNLVERKEGVGLRNLVDSLGAGPAPVAYSHTYRPDDEGEY</sequence>
<feature type="transmembrane region" description="Helical" evidence="1">
    <location>
        <begin position="140"/>
        <end position="164"/>
    </location>
</feature>
<evidence type="ECO:0000313" key="2">
    <source>
        <dbReference type="EMBL" id="WBO83080.1"/>
    </source>
</evidence>
<dbReference type="RefSeq" id="WP_270125440.1">
    <property type="nucleotide sequence ID" value="NZ_CP115396.1"/>
</dbReference>